<dbReference type="Proteomes" id="UP001497444">
    <property type="component" value="Chromosome 15"/>
</dbReference>
<feature type="transmembrane region" description="Helical" evidence="5">
    <location>
        <begin position="437"/>
        <end position="458"/>
    </location>
</feature>
<evidence type="ECO:0000256" key="4">
    <source>
        <dbReference type="ARBA" id="ARBA00023136"/>
    </source>
</evidence>
<evidence type="ECO:0008006" key="10">
    <source>
        <dbReference type="Google" id="ProtNLM"/>
    </source>
</evidence>
<evidence type="ECO:0000259" key="7">
    <source>
        <dbReference type="Pfam" id="PF23262"/>
    </source>
</evidence>
<dbReference type="CDD" id="cd17354">
    <property type="entry name" value="MFS_Mch1p_like"/>
    <property type="match status" value="1"/>
</dbReference>
<accession>A0ABP0WAN2</accession>
<feature type="transmembrane region" description="Helical" evidence="5">
    <location>
        <begin position="82"/>
        <end position="106"/>
    </location>
</feature>
<evidence type="ECO:0000256" key="3">
    <source>
        <dbReference type="ARBA" id="ARBA00022989"/>
    </source>
</evidence>
<sequence length="607" mass="66994">MGGGVWTTLATNVLRSRWFVVVAGIWIQSTYGTAYCFGVYSQSLKLAMDYNQETLNTLAAFKTLGGAVGIVSGLLYDVFPWPWLVLAIGAVQNVFGYFMMWLAITARIARPPLWQMCVFLYVGTNSSTFAATAVVVTCLKIFPSNRGIVIGFLKGFVALGAAIMTQLFYVLYPGDPQSFLLMVSWLPALVSLLFMGVIRPIPPAAAVRVQGDHEEDEGSNFNLLLVISILLGGFLMGVIILQNVVQLGHSTMLVIACLIIFVLVFLPFGVVVRSELASYYKQPTTLQEPLFTDEQRNLNSSSGSQFHSQEQSEFVAADLTEEGKKPDRGEEHTVMEAICSLDFWLLFMVMVCSLGSGTTAMDNMGQIGLSLGYTQVQINTLVALLSIWNCFGRFGGGFISELLLHSKDIPRPFSLALSLAVLCGGHIVMAFAFPGSIYVGSIIVGLCYGAQWSLMLAITSEFFGLNHFGTLFNSLGLASPVGTYILSVRVAGYLYDIEAKKEHGLHTTESWGVLMHVQDSGPLLCHGAHCFRLTFVILAFVCLFGCFISWVLLLRTRYFYHQLHQRLQDILKSFMSSSLYFLTSSLHKASLHFMVPLRAIAFYEWEP</sequence>
<dbReference type="PANTHER" id="PTHR21576:SF22">
    <property type="entry name" value="F25A4.25 PROTEIN"/>
    <property type="match status" value="1"/>
</dbReference>
<proteinExistence type="predicted"/>
<evidence type="ECO:0000256" key="2">
    <source>
        <dbReference type="ARBA" id="ARBA00022692"/>
    </source>
</evidence>
<evidence type="ECO:0000259" key="6">
    <source>
        <dbReference type="Pfam" id="PF06813"/>
    </source>
</evidence>
<evidence type="ECO:0000313" key="9">
    <source>
        <dbReference type="Proteomes" id="UP001497444"/>
    </source>
</evidence>
<gene>
    <name evidence="8" type="ORF">CSSPJE1EN1_LOCUS8454</name>
</gene>
<evidence type="ECO:0000256" key="5">
    <source>
        <dbReference type="SAM" id="Phobius"/>
    </source>
</evidence>
<evidence type="ECO:0000256" key="1">
    <source>
        <dbReference type="ARBA" id="ARBA00004141"/>
    </source>
</evidence>
<name>A0ABP0WAN2_9BRYO</name>
<feature type="transmembrane region" description="Helical" evidence="5">
    <location>
        <begin position="343"/>
        <end position="361"/>
    </location>
</feature>
<keyword evidence="4 5" id="KW-0472">Membrane</keyword>
<comment type="subcellular location">
    <subcellularLocation>
        <location evidence="1">Membrane</location>
        <topology evidence="1">Multi-pass membrane protein</topology>
    </subcellularLocation>
</comment>
<reference evidence="8" key="1">
    <citation type="submission" date="2024-02" db="EMBL/GenBank/DDBJ databases">
        <authorList>
            <consortium name="ELIXIR-Norway"/>
            <consortium name="Elixir Norway"/>
        </authorList>
    </citation>
    <scope>NUCLEOTIDE SEQUENCE</scope>
</reference>
<dbReference type="InterPro" id="IPR056555">
    <property type="entry name" value="NFD4_C"/>
</dbReference>
<feature type="transmembrane region" description="Helical" evidence="5">
    <location>
        <begin position="533"/>
        <end position="554"/>
    </location>
</feature>
<dbReference type="SUPFAM" id="SSF103473">
    <property type="entry name" value="MFS general substrate transporter"/>
    <property type="match status" value="2"/>
</dbReference>
<dbReference type="Gene3D" id="1.20.1250.20">
    <property type="entry name" value="MFS general substrate transporter like domains"/>
    <property type="match status" value="1"/>
</dbReference>
<feature type="transmembrane region" description="Helical" evidence="5">
    <location>
        <begin position="253"/>
        <end position="272"/>
    </location>
</feature>
<dbReference type="EMBL" id="OZ020110">
    <property type="protein sequence ID" value="CAK9262976.1"/>
    <property type="molecule type" value="Genomic_DNA"/>
</dbReference>
<feature type="transmembrane region" description="Helical" evidence="5">
    <location>
        <begin position="148"/>
        <end position="172"/>
    </location>
</feature>
<feature type="transmembrane region" description="Helical" evidence="5">
    <location>
        <begin position="179"/>
        <end position="201"/>
    </location>
</feature>
<dbReference type="InterPro" id="IPR036259">
    <property type="entry name" value="MFS_trans_sf"/>
</dbReference>
<feature type="transmembrane region" description="Helical" evidence="5">
    <location>
        <begin position="58"/>
        <end position="76"/>
    </location>
</feature>
<feature type="domain" description="Nodulin-like" evidence="6">
    <location>
        <begin position="17"/>
        <end position="271"/>
    </location>
</feature>
<dbReference type="PANTHER" id="PTHR21576">
    <property type="entry name" value="UNCHARACTERIZED NODULIN-LIKE PROTEIN"/>
    <property type="match status" value="1"/>
</dbReference>
<protein>
    <recommendedName>
        <fullName evidence="10">Nodulin-like domain-containing protein</fullName>
    </recommendedName>
</protein>
<feature type="domain" description="NFD4 C-terminal" evidence="7">
    <location>
        <begin position="333"/>
        <end position="560"/>
    </location>
</feature>
<organism evidence="8 9">
    <name type="scientific">Sphagnum jensenii</name>
    <dbReference type="NCBI Taxonomy" id="128206"/>
    <lineage>
        <taxon>Eukaryota</taxon>
        <taxon>Viridiplantae</taxon>
        <taxon>Streptophyta</taxon>
        <taxon>Embryophyta</taxon>
        <taxon>Bryophyta</taxon>
        <taxon>Sphagnophytina</taxon>
        <taxon>Sphagnopsida</taxon>
        <taxon>Sphagnales</taxon>
        <taxon>Sphagnaceae</taxon>
        <taxon>Sphagnum</taxon>
    </lineage>
</organism>
<evidence type="ECO:0000313" key="8">
    <source>
        <dbReference type="EMBL" id="CAK9262976.1"/>
    </source>
</evidence>
<keyword evidence="9" id="KW-1185">Reference proteome</keyword>
<feature type="transmembrane region" description="Helical" evidence="5">
    <location>
        <begin position="18"/>
        <end position="37"/>
    </location>
</feature>
<dbReference type="Pfam" id="PF23262">
    <property type="entry name" value="NFD4_C"/>
    <property type="match status" value="1"/>
</dbReference>
<keyword evidence="3 5" id="KW-1133">Transmembrane helix</keyword>
<dbReference type="InterPro" id="IPR010658">
    <property type="entry name" value="Nodulin-like"/>
</dbReference>
<keyword evidence="2 5" id="KW-0812">Transmembrane</keyword>
<feature type="transmembrane region" description="Helical" evidence="5">
    <location>
        <begin position="221"/>
        <end position="241"/>
    </location>
</feature>
<feature type="transmembrane region" description="Helical" evidence="5">
    <location>
        <begin position="413"/>
        <end position="431"/>
    </location>
</feature>
<feature type="transmembrane region" description="Helical" evidence="5">
    <location>
        <begin position="118"/>
        <end position="142"/>
    </location>
</feature>
<dbReference type="Pfam" id="PF06813">
    <property type="entry name" value="Nodulin-like"/>
    <property type="match status" value="1"/>
</dbReference>
<feature type="transmembrane region" description="Helical" evidence="5">
    <location>
        <begin position="470"/>
        <end position="495"/>
    </location>
</feature>